<organism evidence="2 3">
    <name type="scientific">Gelidibacter salicanalis</name>
    <dbReference type="NCBI Taxonomy" id="291193"/>
    <lineage>
        <taxon>Bacteria</taxon>
        <taxon>Pseudomonadati</taxon>
        <taxon>Bacteroidota</taxon>
        <taxon>Flavobacteriia</taxon>
        <taxon>Flavobacteriales</taxon>
        <taxon>Flavobacteriaceae</taxon>
        <taxon>Gelidibacter</taxon>
    </lineage>
</organism>
<reference evidence="2 3" key="1">
    <citation type="submission" date="2019-08" db="EMBL/GenBank/DDBJ databases">
        <title>Genome sequence of Gelidibacter salicanalis IC162T.</title>
        <authorList>
            <person name="Bowman J.P."/>
        </authorList>
    </citation>
    <scope>NUCLEOTIDE SEQUENCE [LARGE SCALE GENOMIC DNA]</scope>
    <source>
        <strain evidence="2 3">IC162</strain>
    </source>
</reference>
<accession>A0A5C7AIX0</accession>
<protein>
    <submittedName>
        <fullName evidence="2">Uncharacterized protein</fullName>
    </submittedName>
</protein>
<proteinExistence type="predicted"/>
<keyword evidence="3" id="KW-1185">Reference proteome</keyword>
<feature type="transmembrane region" description="Helical" evidence="1">
    <location>
        <begin position="6"/>
        <end position="24"/>
    </location>
</feature>
<feature type="transmembrane region" description="Helical" evidence="1">
    <location>
        <begin position="36"/>
        <end position="59"/>
    </location>
</feature>
<evidence type="ECO:0000313" key="2">
    <source>
        <dbReference type="EMBL" id="TXE07944.1"/>
    </source>
</evidence>
<keyword evidence="1" id="KW-0812">Transmembrane</keyword>
<comment type="caution">
    <text evidence="2">The sequence shown here is derived from an EMBL/GenBank/DDBJ whole genome shotgun (WGS) entry which is preliminary data.</text>
</comment>
<keyword evidence="1" id="KW-1133">Transmembrane helix</keyword>
<name>A0A5C7AIX0_9FLAO</name>
<feature type="transmembrane region" description="Helical" evidence="1">
    <location>
        <begin position="65"/>
        <end position="86"/>
    </location>
</feature>
<dbReference type="RefSeq" id="WP_146893341.1">
    <property type="nucleotide sequence ID" value="NZ_VORX01000004.1"/>
</dbReference>
<keyword evidence="1" id="KW-0472">Membrane</keyword>
<evidence type="ECO:0000256" key="1">
    <source>
        <dbReference type="SAM" id="Phobius"/>
    </source>
</evidence>
<gene>
    <name evidence="2" type="ORF">ES711_11005</name>
</gene>
<dbReference type="AlphaFoldDB" id="A0A5C7AIX0"/>
<evidence type="ECO:0000313" key="3">
    <source>
        <dbReference type="Proteomes" id="UP000321734"/>
    </source>
</evidence>
<sequence length="177" mass="20528">MNSKKIITYGIGLLILEITFLGLWTYQMEPDPSVSLGIIIIVPFLFVLNIIIGILFYIFKSKLSSLFFINSIVCPLLFFGIWNLWYMNYQDRISERFEFVIGEKNYEVSLSKKSEYFSISDMTNQQNGTTTGLYFGKYEKKADSIKLTDGETKMYIVKKKLIGFPEKPNEIKLTESE</sequence>
<dbReference type="Proteomes" id="UP000321734">
    <property type="component" value="Unassembled WGS sequence"/>
</dbReference>
<dbReference type="EMBL" id="VORX01000004">
    <property type="protein sequence ID" value="TXE07944.1"/>
    <property type="molecule type" value="Genomic_DNA"/>
</dbReference>
<dbReference type="OrthoDB" id="1440179at2"/>